<dbReference type="GO" id="GO:0006508">
    <property type="term" value="P:proteolysis"/>
    <property type="evidence" value="ECO:0007669"/>
    <property type="project" value="UniProtKB-KW"/>
</dbReference>
<dbReference type="Gene3D" id="3.10.20.90">
    <property type="entry name" value="Phosphatidylinositol 3-kinase Catalytic Subunit, Chain A, domain 1"/>
    <property type="match status" value="1"/>
</dbReference>
<keyword evidence="3" id="KW-0064">Aspartyl protease</keyword>
<dbReference type="PANTHER" id="PTHR12917:SF1">
    <property type="entry name" value="AT13091P"/>
    <property type="match status" value="1"/>
</dbReference>
<evidence type="ECO:0000256" key="2">
    <source>
        <dbReference type="ARBA" id="ARBA00022670"/>
    </source>
</evidence>
<feature type="region of interest" description="Disordered" evidence="5">
    <location>
        <begin position="80"/>
        <end position="99"/>
    </location>
</feature>
<accession>A0A6V7Y424</accession>
<evidence type="ECO:0000256" key="5">
    <source>
        <dbReference type="SAM" id="MobiDB-lite"/>
    </source>
</evidence>
<evidence type="ECO:0000256" key="3">
    <source>
        <dbReference type="ARBA" id="ARBA00022750"/>
    </source>
</evidence>
<sequence length="381" mass="43178">MQLTIIAGDDISSLQVGEDIELEILVSLCKIEIASIADIPLEQLQLIVNGQNIALNSPDLLKKQLKDFDINDGDAIHIGKVQQPPKQPVNPSHATSTSTGLSSIISNLVKSIKVPTKRPSEDSQDRMMAERIFDSLSVPVRLDFLKANYPELAEAYEANPTDKEAFVTAFFQSKKDLARKERLMMDETSEEGQRYVAELIERQNIDFMHNFAMEHMPEAFIPVHMLFIRMKINNCAQTSILSESCAKRCNVLRMVDKRIRVQAVGIGGNQKMLGRIHSCQVQVNEHFFSCPFEVMADRDIDILFGLNTLLRHKCSIDLIKMVLRFGDGTEAPFLSEAEFQREKEAVILNGWFFLKIFLDSGRFQKSLDFYVIRFVSVSEAE</sequence>
<evidence type="ECO:0000313" key="7">
    <source>
        <dbReference type="EMBL" id="CAD2206288.1"/>
    </source>
</evidence>
<keyword evidence="2" id="KW-0645">Protease</keyword>
<dbReference type="SUPFAM" id="SSF50630">
    <property type="entry name" value="Acid proteases"/>
    <property type="match status" value="1"/>
</dbReference>
<dbReference type="InterPro" id="IPR021109">
    <property type="entry name" value="Peptidase_aspartic_dom_sf"/>
</dbReference>
<dbReference type="InterPro" id="IPR019103">
    <property type="entry name" value="Peptidase_aspartic_DDI1-type"/>
</dbReference>
<dbReference type="GO" id="GO:0004190">
    <property type="term" value="F:aspartic-type endopeptidase activity"/>
    <property type="evidence" value="ECO:0007669"/>
    <property type="project" value="UniProtKB-KW"/>
</dbReference>
<dbReference type="Gene3D" id="2.40.70.10">
    <property type="entry name" value="Acid Proteases"/>
    <property type="match status" value="1"/>
</dbReference>
<feature type="domain" description="Aspartic peptidase DDI1-type" evidence="6">
    <location>
        <begin position="217"/>
        <end position="317"/>
    </location>
</feature>
<evidence type="ECO:0000256" key="1">
    <source>
        <dbReference type="ARBA" id="ARBA00009136"/>
    </source>
</evidence>
<protein>
    <recommendedName>
        <fullName evidence="6">Aspartic peptidase DDI1-type domain-containing protein</fullName>
    </recommendedName>
</protein>
<organism evidence="7 8">
    <name type="scientific">Meloidogyne enterolobii</name>
    <name type="common">Root-knot nematode worm</name>
    <name type="synonym">Meloidogyne mayaguensis</name>
    <dbReference type="NCBI Taxonomy" id="390850"/>
    <lineage>
        <taxon>Eukaryota</taxon>
        <taxon>Metazoa</taxon>
        <taxon>Ecdysozoa</taxon>
        <taxon>Nematoda</taxon>
        <taxon>Chromadorea</taxon>
        <taxon>Rhabditida</taxon>
        <taxon>Tylenchina</taxon>
        <taxon>Tylenchomorpha</taxon>
        <taxon>Tylenchoidea</taxon>
        <taxon>Meloidogynidae</taxon>
        <taxon>Meloidogyninae</taxon>
        <taxon>Meloidogyne</taxon>
    </lineage>
</organism>
<name>A0A6V7Y424_MELEN</name>
<dbReference type="Pfam" id="PF09668">
    <property type="entry name" value="Asp_protease"/>
    <property type="match status" value="1"/>
</dbReference>
<evidence type="ECO:0000256" key="4">
    <source>
        <dbReference type="ARBA" id="ARBA00022801"/>
    </source>
</evidence>
<comment type="caution">
    <text evidence="7">The sequence shown here is derived from an EMBL/GenBank/DDBJ whole genome shotgun (WGS) entry which is preliminary data.</text>
</comment>
<evidence type="ECO:0000313" key="8">
    <source>
        <dbReference type="Proteomes" id="UP000580250"/>
    </source>
</evidence>
<proteinExistence type="inferred from homology"/>
<dbReference type="EMBL" id="CAJEWN010003045">
    <property type="protein sequence ID" value="CAD2206288.1"/>
    <property type="molecule type" value="Genomic_DNA"/>
</dbReference>
<dbReference type="AlphaFoldDB" id="A0A6V7Y424"/>
<gene>
    <name evidence="7" type="ORF">MENT_LOCUS60157</name>
</gene>
<reference evidence="7 8" key="1">
    <citation type="submission" date="2020-08" db="EMBL/GenBank/DDBJ databases">
        <authorList>
            <person name="Koutsovoulos G."/>
            <person name="Danchin GJ E."/>
        </authorList>
    </citation>
    <scope>NUCLEOTIDE SEQUENCE [LARGE SCALE GENOMIC DNA]</scope>
</reference>
<dbReference type="PANTHER" id="PTHR12917">
    <property type="entry name" value="ASPARTYL PROTEASE DDI-RELATED"/>
    <property type="match status" value="1"/>
</dbReference>
<dbReference type="Proteomes" id="UP000580250">
    <property type="component" value="Unassembled WGS sequence"/>
</dbReference>
<keyword evidence="4" id="KW-0378">Hydrolase</keyword>
<dbReference type="OrthoDB" id="1047367at2759"/>
<evidence type="ECO:0000259" key="6">
    <source>
        <dbReference type="Pfam" id="PF09668"/>
    </source>
</evidence>
<comment type="similarity">
    <text evidence="1">Belongs to the DDI1 family.</text>
</comment>